<evidence type="ECO:0000313" key="2">
    <source>
        <dbReference type="EMBL" id="MBU2693094.1"/>
    </source>
</evidence>
<dbReference type="AlphaFoldDB" id="A0A948S3F7"/>
<gene>
    <name evidence="2" type="ORF">KJ970_19430</name>
</gene>
<dbReference type="InterPro" id="IPR021228">
    <property type="entry name" value="BrxD"/>
</dbReference>
<accession>A0A948S3F7</accession>
<dbReference type="InterPro" id="IPR003593">
    <property type="entry name" value="AAA+_ATPase"/>
</dbReference>
<reference evidence="2" key="1">
    <citation type="submission" date="2021-05" db="EMBL/GenBank/DDBJ databases">
        <title>Energy efficiency and biological interactions define the core microbiome of deep oligotrophic groundwater.</title>
        <authorList>
            <person name="Mehrshad M."/>
            <person name="Lopez-Fernandez M."/>
            <person name="Bell E."/>
            <person name="Bernier-Latmani R."/>
            <person name="Bertilsson S."/>
            <person name="Dopson M."/>
        </authorList>
    </citation>
    <scope>NUCLEOTIDE SEQUENCE</scope>
    <source>
        <strain evidence="2">Modern_marine.mb.64</strain>
    </source>
</reference>
<dbReference type="GO" id="GO:0005524">
    <property type="term" value="F:ATP binding"/>
    <property type="evidence" value="ECO:0007669"/>
    <property type="project" value="UniProtKB-KW"/>
</dbReference>
<dbReference type="EMBL" id="JAHJDP010000114">
    <property type="protein sequence ID" value="MBU2693094.1"/>
    <property type="molecule type" value="Genomic_DNA"/>
</dbReference>
<dbReference type="SUPFAM" id="SSF52540">
    <property type="entry name" value="P-loop containing nucleoside triphosphate hydrolases"/>
    <property type="match status" value="1"/>
</dbReference>
<organism evidence="2 3">
    <name type="scientific">Eiseniibacteriota bacterium</name>
    <dbReference type="NCBI Taxonomy" id="2212470"/>
    <lineage>
        <taxon>Bacteria</taxon>
        <taxon>Candidatus Eiseniibacteriota</taxon>
    </lineage>
</organism>
<sequence>MFRPGDIVKHTDIGSGIVVGKEGNRFKVRFRTLVFDVLLRAKELLPGDAAEPRHRIASKTPTIGFIEDKPASADAWERRVIEAYRYGILDSEYASELTVGREDELRHLSKKLDLAGTGGAALGIIGDYGSGKTHLLTLLAERARRKNFLTALITIDPLEIRPSNPKRLYRSIVTQLRYPDRAYPGEGLAPLLDRATDEEHWKSVASSFLSSGSRVGHRYLHALLLFWFNQRKSYRDEFVEWAGGAQAWIEGQDEASSEFLTQWVGRQGLPRQWFPALPDHRTRSHTYTYLLTGISELARRVGYSGLVVLLDEAEYHERLGGEDRSFGDDFFARLLYAALRPAAGQLAAWEHNSYRGGHRQTKDEPTIFQFPSGLVPVIAGTPETRVARLLESFLIEDQVIHIPSLGSADVHQLILKLANLYWSGYGPGSGNGDWPPTVSKETFRGAVCSLEQWAEDWMKYGAEDVVRPVIRTTIHILDLLRHGRIRAPKNGRELAAFLEDPSASILGD</sequence>
<protein>
    <submittedName>
        <fullName evidence="2">ATP-binding protein</fullName>
    </submittedName>
</protein>
<comment type="caution">
    <text evidence="2">The sequence shown here is derived from an EMBL/GenBank/DDBJ whole genome shotgun (WGS) entry which is preliminary data.</text>
</comment>
<dbReference type="SMART" id="SM00382">
    <property type="entry name" value="AAA"/>
    <property type="match status" value="1"/>
</dbReference>
<keyword evidence="2" id="KW-0067">ATP-binding</keyword>
<name>A0A948S3F7_UNCEI</name>
<evidence type="ECO:0000259" key="1">
    <source>
        <dbReference type="SMART" id="SM00382"/>
    </source>
</evidence>
<evidence type="ECO:0000313" key="3">
    <source>
        <dbReference type="Proteomes" id="UP000777784"/>
    </source>
</evidence>
<dbReference type="InterPro" id="IPR027417">
    <property type="entry name" value="P-loop_NTPase"/>
</dbReference>
<proteinExistence type="predicted"/>
<keyword evidence="2" id="KW-0547">Nucleotide-binding</keyword>
<feature type="domain" description="AAA+ ATPase" evidence="1">
    <location>
        <begin position="118"/>
        <end position="406"/>
    </location>
</feature>
<dbReference type="Gene3D" id="3.40.50.300">
    <property type="entry name" value="P-loop containing nucleotide triphosphate hydrolases"/>
    <property type="match status" value="1"/>
</dbReference>
<dbReference type="Proteomes" id="UP000777784">
    <property type="component" value="Unassembled WGS sequence"/>
</dbReference>
<dbReference type="Pfam" id="PF10923">
    <property type="entry name" value="BrxC_BrxD"/>
    <property type="match status" value="1"/>
</dbReference>